<dbReference type="SUPFAM" id="SSF46626">
    <property type="entry name" value="Cytochrome c"/>
    <property type="match status" value="1"/>
</dbReference>
<evidence type="ECO:0000313" key="11">
    <source>
        <dbReference type="Proteomes" id="UP000644548"/>
    </source>
</evidence>
<keyword evidence="11" id="KW-1185">Reference proteome</keyword>
<feature type="chain" id="PRO_5045709641" evidence="8">
    <location>
        <begin position="23"/>
        <end position="217"/>
    </location>
</feature>
<dbReference type="Proteomes" id="UP000644548">
    <property type="component" value="Unassembled WGS sequence"/>
</dbReference>
<evidence type="ECO:0000256" key="8">
    <source>
        <dbReference type="SAM" id="SignalP"/>
    </source>
</evidence>
<name>A0ABQ2S2F7_9DEIO</name>
<organism evidence="10 11">
    <name type="scientific">Deinococcus sedimenti</name>
    <dbReference type="NCBI Taxonomy" id="1867090"/>
    <lineage>
        <taxon>Bacteria</taxon>
        <taxon>Thermotogati</taxon>
        <taxon>Deinococcota</taxon>
        <taxon>Deinococci</taxon>
        <taxon>Deinococcales</taxon>
        <taxon>Deinococcaceae</taxon>
        <taxon>Deinococcus</taxon>
    </lineage>
</organism>
<feature type="domain" description="Cytochrome c" evidence="9">
    <location>
        <begin position="131"/>
        <end position="217"/>
    </location>
</feature>
<dbReference type="Gene3D" id="1.10.760.10">
    <property type="entry name" value="Cytochrome c-like domain"/>
    <property type="match status" value="1"/>
</dbReference>
<gene>
    <name evidence="10" type="ORF">GCM10008960_12780</name>
</gene>
<evidence type="ECO:0000256" key="4">
    <source>
        <dbReference type="ARBA" id="ARBA00022982"/>
    </source>
</evidence>
<keyword evidence="4" id="KW-0249">Electron transport</keyword>
<keyword evidence="5 6" id="KW-0408">Iron</keyword>
<keyword evidence="2 6" id="KW-0349">Heme</keyword>
<dbReference type="InterPro" id="IPR051811">
    <property type="entry name" value="Cytochrome_c550/c551-like"/>
</dbReference>
<dbReference type="InterPro" id="IPR036909">
    <property type="entry name" value="Cyt_c-like_dom_sf"/>
</dbReference>
<sequence length="217" mass="21508">MKNTFVVSMALLLALTIGGSIVGFKNATTPHHSEEKGHEETKAPSMGSEEAPSPNSASTGAEAAAGTTGDVTAANEGGEQAGANGAVSASGEGTTGEEQTSTTEGSATDTDTAGSTGEQPAETAAAAETQGDASAGEKTYAAVGCAGCHGANGQGVVGPSLVAANGPKDWTLAEFTTALREGKTPEKELAATMPRFTDAQITDSDIANLQAYIKTLN</sequence>
<feature type="compositionally biased region" description="Basic and acidic residues" evidence="7">
    <location>
        <begin position="31"/>
        <end position="42"/>
    </location>
</feature>
<dbReference type="PROSITE" id="PS51007">
    <property type="entry name" value="CYTC"/>
    <property type="match status" value="1"/>
</dbReference>
<dbReference type="Pfam" id="PF13442">
    <property type="entry name" value="Cytochrome_CBB3"/>
    <property type="match status" value="1"/>
</dbReference>
<keyword evidence="8" id="KW-0732">Signal</keyword>
<feature type="region of interest" description="Disordered" evidence="7">
    <location>
        <begin position="28"/>
        <end position="132"/>
    </location>
</feature>
<reference evidence="11" key="1">
    <citation type="journal article" date="2019" name="Int. J. Syst. Evol. Microbiol.">
        <title>The Global Catalogue of Microorganisms (GCM) 10K type strain sequencing project: providing services to taxonomists for standard genome sequencing and annotation.</title>
        <authorList>
            <consortium name="The Broad Institute Genomics Platform"/>
            <consortium name="The Broad Institute Genome Sequencing Center for Infectious Disease"/>
            <person name="Wu L."/>
            <person name="Ma J."/>
        </authorList>
    </citation>
    <scope>NUCLEOTIDE SEQUENCE [LARGE SCALE GENOMIC DNA]</scope>
    <source>
        <strain evidence="11">JCM 31405</strain>
    </source>
</reference>
<evidence type="ECO:0000259" key="9">
    <source>
        <dbReference type="PROSITE" id="PS51007"/>
    </source>
</evidence>
<dbReference type="PANTHER" id="PTHR37823">
    <property type="entry name" value="CYTOCHROME C-553-LIKE"/>
    <property type="match status" value="1"/>
</dbReference>
<evidence type="ECO:0000313" key="10">
    <source>
        <dbReference type="EMBL" id="GGR87035.1"/>
    </source>
</evidence>
<keyword evidence="3 6" id="KW-0479">Metal-binding</keyword>
<evidence type="ECO:0000256" key="6">
    <source>
        <dbReference type="PROSITE-ProRule" id="PRU00433"/>
    </source>
</evidence>
<evidence type="ECO:0000256" key="3">
    <source>
        <dbReference type="ARBA" id="ARBA00022723"/>
    </source>
</evidence>
<evidence type="ECO:0000256" key="2">
    <source>
        <dbReference type="ARBA" id="ARBA00022617"/>
    </source>
</evidence>
<dbReference type="RefSeq" id="WP_189072229.1">
    <property type="nucleotide sequence ID" value="NZ_BMQN01000001.1"/>
</dbReference>
<accession>A0ABQ2S2F7</accession>
<feature type="signal peptide" evidence="8">
    <location>
        <begin position="1"/>
        <end position="22"/>
    </location>
</feature>
<feature type="compositionally biased region" description="Low complexity" evidence="7">
    <location>
        <begin position="57"/>
        <end position="108"/>
    </location>
</feature>
<comment type="caution">
    <text evidence="10">The sequence shown here is derived from an EMBL/GenBank/DDBJ whole genome shotgun (WGS) entry which is preliminary data.</text>
</comment>
<protein>
    <submittedName>
        <fullName evidence="10">C-type cytochrome</fullName>
    </submittedName>
</protein>
<evidence type="ECO:0000256" key="7">
    <source>
        <dbReference type="SAM" id="MobiDB-lite"/>
    </source>
</evidence>
<evidence type="ECO:0000256" key="5">
    <source>
        <dbReference type="ARBA" id="ARBA00023004"/>
    </source>
</evidence>
<dbReference type="EMBL" id="BMQN01000001">
    <property type="protein sequence ID" value="GGR87035.1"/>
    <property type="molecule type" value="Genomic_DNA"/>
</dbReference>
<feature type="compositionally biased region" description="Low complexity" evidence="7">
    <location>
        <begin position="116"/>
        <end position="132"/>
    </location>
</feature>
<dbReference type="PANTHER" id="PTHR37823:SF1">
    <property type="entry name" value="CYTOCHROME C-553-LIKE"/>
    <property type="match status" value="1"/>
</dbReference>
<keyword evidence="1" id="KW-0813">Transport</keyword>
<evidence type="ECO:0000256" key="1">
    <source>
        <dbReference type="ARBA" id="ARBA00022448"/>
    </source>
</evidence>
<dbReference type="InterPro" id="IPR009056">
    <property type="entry name" value="Cyt_c-like_dom"/>
</dbReference>
<proteinExistence type="predicted"/>